<evidence type="ECO:0000313" key="4">
    <source>
        <dbReference type="Proteomes" id="UP000824125"/>
    </source>
</evidence>
<organism evidence="3 4">
    <name type="scientific">Candidatus Scybalenecus merdavium</name>
    <dbReference type="NCBI Taxonomy" id="2840939"/>
    <lineage>
        <taxon>Bacteria</taxon>
        <taxon>Bacillati</taxon>
        <taxon>Bacillota</taxon>
        <taxon>Clostridia</taxon>
        <taxon>Eubacteriales</taxon>
        <taxon>Oscillospiraceae</taxon>
        <taxon>Oscillospiraceae incertae sedis</taxon>
        <taxon>Candidatus Scybalenecus</taxon>
    </lineage>
</organism>
<keyword evidence="1" id="KW-0812">Transmembrane</keyword>
<reference evidence="3" key="1">
    <citation type="submission" date="2020-10" db="EMBL/GenBank/DDBJ databases">
        <authorList>
            <person name="Gilroy R."/>
        </authorList>
    </citation>
    <scope>NUCLEOTIDE SEQUENCE</scope>
    <source>
        <strain evidence="3">CHK176-6737</strain>
    </source>
</reference>
<evidence type="ECO:0000313" key="3">
    <source>
        <dbReference type="EMBL" id="HIU68693.1"/>
    </source>
</evidence>
<feature type="domain" description="Zinc-ribbon" evidence="2">
    <location>
        <begin position="3"/>
        <end position="24"/>
    </location>
</feature>
<dbReference type="EMBL" id="DVNM01000010">
    <property type="protein sequence ID" value="HIU68693.1"/>
    <property type="molecule type" value="Genomic_DNA"/>
</dbReference>
<keyword evidence="1" id="KW-1133">Transmembrane helix</keyword>
<dbReference type="AlphaFoldDB" id="A0A9D1MTE2"/>
<dbReference type="InterPro" id="IPR026870">
    <property type="entry name" value="Zinc_ribbon_dom"/>
</dbReference>
<dbReference type="Proteomes" id="UP000824125">
    <property type="component" value="Unassembled WGS sequence"/>
</dbReference>
<gene>
    <name evidence="3" type="ORF">IAD23_01890</name>
</gene>
<evidence type="ECO:0000259" key="2">
    <source>
        <dbReference type="Pfam" id="PF13240"/>
    </source>
</evidence>
<protein>
    <submittedName>
        <fullName evidence="3">DUF805 domain-containing protein</fullName>
    </submittedName>
</protein>
<sequence length="180" mass="19949">MLCNNCHSEIPSNAAFCPVCGTSVSAQQTAYTQGTYTQANAQDYANAYCGNTAQAANCVASAVEKPTIINCYNKFWKNYTNFSGRARRSEYWFVVLANFLIAFINVIPYVGQGVYSLYTLAILVPVLSLMVRRLHDIGKEWYYIFFGLIPIAGAIILIVWFCQDSQPGPNKFGPNPKGVN</sequence>
<accession>A0A9D1MTE2</accession>
<dbReference type="PANTHER" id="PTHR34980:SF2">
    <property type="entry name" value="INNER MEMBRANE PROTEIN YHAH-RELATED"/>
    <property type="match status" value="1"/>
</dbReference>
<dbReference type="PANTHER" id="PTHR34980">
    <property type="entry name" value="INNER MEMBRANE PROTEIN-RELATED-RELATED"/>
    <property type="match status" value="1"/>
</dbReference>
<feature type="transmembrane region" description="Helical" evidence="1">
    <location>
        <begin position="115"/>
        <end position="134"/>
    </location>
</feature>
<name>A0A9D1MTE2_9FIRM</name>
<comment type="caution">
    <text evidence="3">The sequence shown here is derived from an EMBL/GenBank/DDBJ whole genome shotgun (WGS) entry which is preliminary data.</text>
</comment>
<keyword evidence="1" id="KW-0472">Membrane</keyword>
<dbReference type="Pfam" id="PF05656">
    <property type="entry name" value="DUF805"/>
    <property type="match status" value="1"/>
</dbReference>
<dbReference type="GO" id="GO:0005886">
    <property type="term" value="C:plasma membrane"/>
    <property type="evidence" value="ECO:0007669"/>
    <property type="project" value="TreeGrafter"/>
</dbReference>
<feature type="transmembrane region" description="Helical" evidence="1">
    <location>
        <begin position="91"/>
        <end position="109"/>
    </location>
</feature>
<feature type="transmembrane region" description="Helical" evidence="1">
    <location>
        <begin position="141"/>
        <end position="161"/>
    </location>
</feature>
<evidence type="ECO:0000256" key="1">
    <source>
        <dbReference type="SAM" id="Phobius"/>
    </source>
</evidence>
<reference evidence="3" key="2">
    <citation type="journal article" date="2021" name="PeerJ">
        <title>Extensive microbial diversity within the chicken gut microbiome revealed by metagenomics and culture.</title>
        <authorList>
            <person name="Gilroy R."/>
            <person name="Ravi A."/>
            <person name="Getino M."/>
            <person name="Pursley I."/>
            <person name="Horton D.L."/>
            <person name="Alikhan N.F."/>
            <person name="Baker D."/>
            <person name="Gharbi K."/>
            <person name="Hall N."/>
            <person name="Watson M."/>
            <person name="Adriaenssens E.M."/>
            <person name="Foster-Nyarko E."/>
            <person name="Jarju S."/>
            <person name="Secka A."/>
            <person name="Antonio M."/>
            <person name="Oren A."/>
            <person name="Chaudhuri R.R."/>
            <person name="La Ragione R."/>
            <person name="Hildebrand F."/>
            <person name="Pallen M.J."/>
        </authorList>
    </citation>
    <scope>NUCLEOTIDE SEQUENCE</scope>
    <source>
        <strain evidence="3">CHK176-6737</strain>
    </source>
</reference>
<dbReference type="Pfam" id="PF13240">
    <property type="entry name" value="Zn_Ribbon_1"/>
    <property type="match status" value="1"/>
</dbReference>
<proteinExistence type="predicted"/>
<dbReference type="InterPro" id="IPR008523">
    <property type="entry name" value="DUF805"/>
</dbReference>